<dbReference type="AlphaFoldDB" id="A0A397UTU8"/>
<dbReference type="EMBL" id="QKWP01000914">
    <property type="protein sequence ID" value="RIB13545.1"/>
    <property type="molecule type" value="Genomic_DNA"/>
</dbReference>
<sequence>MYSYLNVDLNLSQVCCSLNECSNMVGSVELNLPLTRQQPSAMLDSSEGIGLDLYQNQYSSYYSSESNVLYEDIYSESQYEEYSHGELYETFISSELSDSSSENEPADCNINSHHKYSFYIKVNDPFNSFEEIGKKLDKYAMERGFAVRKGHTCTREDGSVWNATWVCHRSGQWKPKKKIDPDK</sequence>
<keyword evidence="2" id="KW-1185">Reference proteome</keyword>
<evidence type="ECO:0008006" key="3">
    <source>
        <dbReference type="Google" id="ProtNLM"/>
    </source>
</evidence>
<proteinExistence type="predicted"/>
<organism evidence="1 2">
    <name type="scientific">Gigaspora rosea</name>
    <dbReference type="NCBI Taxonomy" id="44941"/>
    <lineage>
        <taxon>Eukaryota</taxon>
        <taxon>Fungi</taxon>
        <taxon>Fungi incertae sedis</taxon>
        <taxon>Mucoromycota</taxon>
        <taxon>Glomeromycotina</taxon>
        <taxon>Glomeromycetes</taxon>
        <taxon>Diversisporales</taxon>
        <taxon>Gigasporaceae</taxon>
        <taxon>Gigaspora</taxon>
    </lineage>
</organism>
<dbReference type="OrthoDB" id="2475576at2759"/>
<comment type="caution">
    <text evidence="1">The sequence shown here is derived from an EMBL/GenBank/DDBJ whole genome shotgun (WGS) entry which is preliminary data.</text>
</comment>
<reference evidence="1 2" key="1">
    <citation type="submission" date="2018-06" db="EMBL/GenBank/DDBJ databases">
        <title>Comparative genomics reveals the genomic features of Rhizophagus irregularis, R. cerebriforme, R. diaphanum and Gigaspora rosea, and their symbiotic lifestyle signature.</title>
        <authorList>
            <person name="Morin E."/>
            <person name="San Clemente H."/>
            <person name="Chen E.C.H."/>
            <person name="De La Providencia I."/>
            <person name="Hainaut M."/>
            <person name="Kuo A."/>
            <person name="Kohler A."/>
            <person name="Murat C."/>
            <person name="Tang N."/>
            <person name="Roy S."/>
            <person name="Loubradou J."/>
            <person name="Henrissat B."/>
            <person name="Grigoriev I.V."/>
            <person name="Corradi N."/>
            <person name="Roux C."/>
            <person name="Martin F.M."/>
        </authorList>
    </citation>
    <scope>NUCLEOTIDE SEQUENCE [LARGE SCALE GENOMIC DNA]</scope>
    <source>
        <strain evidence="1 2">DAOM 194757</strain>
    </source>
</reference>
<accession>A0A397UTU8</accession>
<dbReference type="Proteomes" id="UP000266673">
    <property type="component" value="Unassembled WGS sequence"/>
</dbReference>
<evidence type="ECO:0000313" key="1">
    <source>
        <dbReference type="EMBL" id="RIB13545.1"/>
    </source>
</evidence>
<protein>
    <recommendedName>
        <fullName evidence="3">FAR1 domain-containing protein</fullName>
    </recommendedName>
</protein>
<name>A0A397UTU8_9GLOM</name>
<gene>
    <name evidence="1" type="ORF">C2G38_2040890</name>
</gene>
<evidence type="ECO:0000313" key="2">
    <source>
        <dbReference type="Proteomes" id="UP000266673"/>
    </source>
</evidence>